<proteinExistence type="predicted"/>
<evidence type="ECO:0000313" key="1">
    <source>
        <dbReference type="Proteomes" id="UP000035680"/>
    </source>
</evidence>
<accession>A0A0K0G631</accession>
<name>A0A0K0G631_STRVS</name>
<dbReference type="WBParaSite" id="SVE_2021000.1">
    <property type="protein sequence ID" value="SVE_2021000.1"/>
    <property type="gene ID" value="SVE_2021000"/>
</dbReference>
<dbReference type="AlphaFoldDB" id="A0A0K0G631"/>
<organism evidence="1 2">
    <name type="scientific">Strongyloides venezuelensis</name>
    <name type="common">Threadworm</name>
    <dbReference type="NCBI Taxonomy" id="75913"/>
    <lineage>
        <taxon>Eukaryota</taxon>
        <taxon>Metazoa</taxon>
        <taxon>Ecdysozoa</taxon>
        <taxon>Nematoda</taxon>
        <taxon>Chromadorea</taxon>
        <taxon>Rhabditida</taxon>
        <taxon>Tylenchina</taxon>
        <taxon>Panagrolaimomorpha</taxon>
        <taxon>Strongyloidoidea</taxon>
        <taxon>Strongyloididae</taxon>
        <taxon>Strongyloides</taxon>
    </lineage>
</organism>
<reference evidence="1" key="1">
    <citation type="submission" date="2014-07" db="EMBL/GenBank/DDBJ databases">
        <authorList>
            <person name="Martin A.A"/>
            <person name="De Silva N."/>
        </authorList>
    </citation>
    <scope>NUCLEOTIDE SEQUENCE</scope>
</reference>
<reference evidence="2" key="2">
    <citation type="submission" date="2015-08" db="UniProtKB">
        <authorList>
            <consortium name="WormBaseParasite"/>
        </authorList>
    </citation>
    <scope>IDENTIFICATION</scope>
</reference>
<evidence type="ECO:0000313" key="2">
    <source>
        <dbReference type="WBParaSite" id="SVE_2021000.1"/>
    </source>
</evidence>
<dbReference type="Proteomes" id="UP000035680">
    <property type="component" value="Unassembled WGS sequence"/>
</dbReference>
<sequence length="139" mass="16322">MLNEEPISKVRVNFNFKNNRTMRLNSNLKVLTDKTNMMILGIYKTKRNMVETFVLYDLYHCYMDKADSRIEGMKFNAPETFTIYNAKLYTIIYLSEAIENIIKVKKYICFNLTNVLKYSSFGLTQDIPCSQIIILSDDI</sequence>
<protein>
    <submittedName>
        <fullName evidence="2">Uncharacterized protein</fullName>
    </submittedName>
</protein>
<keyword evidence="1" id="KW-1185">Reference proteome</keyword>